<sequence length="194" mass="21708">MIYNGKRKEQNKTKGSICMKKILVVVDYQNDFVNGALGFEGAERLDEAIAKKIREHGEGNVFFTRDTHEENYLYTREGRNLPVEHCVKYTNGWEVYGETKVALDEVGAQGFNKESFGLSITHEIANKLPKSVDEIELVGLVSNICVLSNAVIFQTYYPGATIIVDASLTASFDPILNQKALDVMEGLQVKVINR</sequence>
<reference evidence="2 3" key="1">
    <citation type="submission" date="2016-11" db="EMBL/GenBank/DDBJ databases">
        <authorList>
            <person name="Jaros S."/>
            <person name="Januszkiewicz K."/>
            <person name="Wedrychowicz H."/>
        </authorList>
    </citation>
    <scope>NUCLEOTIDE SEQUENCE [LARGE SCALE GENOMIC DNA]</scope>
    <source>
        <strain evidence="2 3">DSM 15930</strain>
    </source>
</reference>
<evidence type="ECO:0000313" key="3">
    <source>
        <dbReference type="Proteomes" id="UP000184038"/>
    </source>
</evidence>
<dbReference type="InterPro" id="IPR000868">
    <property type="entry name" value="Isochorismatase-like_dom"/>
</dbReference>
<organism evidence="2 3">
    <name type="scientific">Anaerosporobacter mobilis DSM 15930</name>
    <dbReference type="NCBI Taxonomy" id="1120996"/>
    <lineage>
        <taxon>Bacteria</taxon>
        <taxon>Bacillati</taxon>
        <taxon>Bacillota</taxon>
        <taxon>Clostridia</taxon>
        <taxon>Lachnospirales</taxon>
        <taxon>Lachnospiraceae</taxon>
        <taxon>Anaerosporobacter</taxon>
    </lineage>
</organism>
<dbReference type="InterPro" id="IPR036380">
    <property type="entry name" value="Isochorismatase-like_sf"/>
</dbReference>
<evidence type="ECO:0000313" key="2">
    <source>
        <dbReference type="EMBL" id="SHM19374.1"/>
    </source>
</evidence>
<dbReference type="CDD" id="cd00431">
    <property type="entry name" value="cysteine_hydrolases"/>
    <property type="match status" value="1"/>
</dbReference>
<proteinExistence type="predicted"/>
<dbReference type="Gene3D" id="3.40.50.850">
    <property type="entry name" value="Isochorismatase-like"/>
    <property type="match status" value="1"/>
</dbReference>
<dbReference type="Proteomes" id="UP000184038">
    <property type="component" value="Unassembled WGS sequence"/>
</dbReference>
<feature type="domain" description="Isochorismatase-like" evidence="1">
    <location>
        <begin position="22"/>
        <end position="192"/>
    </location>
</feature>
<protein>
    <submittedName>
        <fullName evidence="2">Nicotinamidase-related amidase</fullName>
    </submittedName>
</protein>
<dbReference type="SUPFAM" id="SSF52499">
    <property type="entry name" value="Isochorismatase-like hydrolases"/>
    <property type="match status" value="1"/>
</dbReference>
<dbReference type="Pfam" id="PF00857">
    <property type="entry name" value="Isochorismatase"/>
    <property type="match status" value="1"/>
</dbReference>
<dbReference type="EMBL" id="FRCP01000007">
    <property type="protein sequence ID" value="SHM19374.1"/>
    <property type="molecule type" value="Genomic_DNA"/>
</dbReference>
<evidence type="ECO:0000259" key="1">
    <source>
        <dbReference type="Pfam" id="PF00857"/>
    </source>
</evidence>
<accession>A0A1M7GSM8</accession>
<gene>
    <name evidence="2" type="ORF">SAMN02746066_01100</name>
</gene>
<name>A0A1M7GSM8_9FIRM</name>
<dbReference type="STRING" id="1120996.SAMN02746066_01100"/>
<dbReference type="AlphaFoldDB" id="A0A1M7GSM8"/>
<keyword evidence="3" id="KW-1185">Reference proteome</keyword>